<organism evidence="1 2">
    <name type="scientific">Sulfidibacter corallicola</name>
    <dbReference type="NCBI Taxonomy" id="2818388"/>
    <lineage>
        <taxon>Bacteria</taxon>
        <taxon>Pseudomonadati</taxon>
        <taxon>Acidobacteriota</taxon>
        <taxon>Holophagae</taxon>
        <taxon>Acanthopleuribacterales</taxon>
        <taxon>Acanthopleuribacteraceae</taxon>
        <taxon>Sulfidibacter</taxon>
    </lineage>
</organism>
<proteinExistence type="predicted"/>
<dbReference type="KEGG" id="scor:J3U87_31690"/>
<evidence type="ECO:0000313" key="2">
    <source>
        <dbReference type="Proteomes" id="UP000663929"/>
    </source>
</evidence>
<name>A0A8A4TMQ6_SULCO</name>
<dbReference type="RefSeq" id="WP_237379802.1">
    <property type="nucleotide sequence ID" value="NZ_CP071793.1"/>
</dbReference>
<sequence>MLKNQSCIEQFIPLFDFFDLDEILEFQVNFDYHLDPPQMNVFLEVGVPTDQGKFFLTIGLFGVTQLKLPELGGRWFGFVELEVQSVESFGLEGIKYYLVEPDEGFSCYCQDISFLRVQKLSENGERLEKWRAK</sequence>
<accession>A0A8A4TMQ6</accession>
<dbReference type="EMBL" id="CP071793">
    <property type="protein sequence ID" value="QTD50171.1"/>
    <property type="molecule type" value="Genomic_DNA"/>
</dbReference>
<protein>
    <submittedName>
        <fullName evidence="1">Uncharacterized protein</fullName>
    </submittedName>
</protein>
<dbReference type="AlphaFoldDB" id="A0A8A4TMQ6"/>
<dbReference type="Proteomes" id="UP000663929">
    <property type="component" value="Chromosome"/>
</dbReference>
<keyword evidence="2" id="KW-1185">Reference proteome</keyword>
<reference evidence="1" key="1">
    <citation type="submission" date="2021-03" db="EMBL/GenBank/DDBJ databases">
        <title>Acanthopleuribacteraceae sp. M133.</title>
        <authorList>
            <person name="Wang G."/>
        </authorList>
    </citation>
    <scope>NUCLEOTIDE SEQUENCE</scope>
    <source>
        <strain evidence="1">M133</strain>
    </source>
</reference>
<evidence type="ECO:0000313" key="1">
    <source>
        <dbReference type="EMBL" id="QTD50171.1"/>
    </source>
</evidence>
<gene>
    <name evidence="1" type="ORF">J3U87_31690</name>
</gene>